<feature type="region of interest" description="Disordered" evidence="2">
    <location>
        <begin position="233"/>
        <end position="262"/>
    </location>
</feature>
<feature type="compositionally biased region" description="Pro residues" evidence="2">
    <location>
        <begin position="148"/>
        <end position="164"/>
    </location>
</feature>
<dbReference type="Pfam" id="PF02179">
    <property type="entry name" value="BAG"/>
    <property type="match status" value="1"/>
</dbReference>
<evidence type="ECO:0000313" key="5">
    <source>
        <dbReference type="Proteomes" id="UP000694424"/>
    </source>
</evidence>
<dbReference type="GO" id="GO:0005829">
    <property type="term" value="C:cytosol"/>
    <property type="evidence" value="ECO:0007669"/>
    <property type="project" value="TreeGrafter"/>
</dbReference>
<feature type="region of interest" description="Disordered" evidence="2">
    <location>
        <begin position="1"/>
        <end position="218"/>
    </location>
</feature>
<reference evidence="4" key="1">
    <citation type="submission" date="2025-08" db="UniProtKB">
        <authorList>
            <consortium name="Ensembl"/>
        </authorList>
    </citation>
    <scope>IDENTIFICATION</scope>
</reference>
<sequence length="435" mass="47130">SPSPAHAPGRELQPPGFLSRESEPDSRNGSRNLANPRPGRASRNGTVLRPRARPRAAGEEQTPYPGYTSSYWNSAAQPRTAYASSPYPSAPDLQGQGADSAYTNGTYGTPYPSAPASAPHYTSLPQTRAYYSSGPPRSPYPAESPGLYRPPSPAPPWSYSPPDCPAEGSSLRRQQVPGYSPPQTPGMPVPQYPYGEANAGITPQGPAPQSRPQEESWAPSAVYGMQPRYAWPAASAHGNPFVSESHPSWTGSAVPPCPPSRDSKVTVDVSMACHSSCQSANQQNYYSDVNHQHAGTMNDHKPTPFNAKPSPSNPKVQYSAQPQMYDNVTRKLSAGNQEAGCKAGDQSSTNSAAIPPEIQRILHVMEEAEQLEQEVDEFVGRKTDKSYRLLEEMLTKLLLELDSIETGGQDSVRQARKEAVHRIQAILEKLERKGL</sequence>
<feature type="region of interest" description="Disordered" evidence="2">
    <location>
        <begin position="292"/>
        <end position="318"/>
    </location>
</feature>
<evidence type="ECO:0000313" key="4">
    <source>
        <dbReference type="Ensembl" id="ENSAOWP00000003807.1"/>
    </source>
</evidence>
<dbReference type="InterPro" id="IPR003103">
    <property type="entry name" value="BAG_domain"/>
</dbReference>
<dbReference type="GO" id="GO:0051087">
    <property type="term" value="F:protein-folding chaperone binding"/>
    <property type="evidence" value="ECO:0007669"/>
    <property type="project" value="InterPro"/>
</dbReference>
<name>A0A8B9S4J1_APTOW</name>
<dbReference type="InterPro" id="IPR039773">
    <property type="entry name" value="BAG_chaperone_regulator"/>
</dbReference>
<dbReference type="SMART" id="SM00264">
    <property type="entry name" value="BAG"/>
    <property type="match status" value="1"/>
</dbReference>
<dbReference type="InterPro" id="IPR036533">
    <property type="entry name" value="BAG_dom_sf"/>
</dbReference>
<dbReference type="AlphaFoldDB" id="A0A8B9S4J1"/>
<keyword evidence="1" id="KW-0143">Chaperone</keyword>
<feature type="compositionally biased region" description="Polar residues" evidence="2">
    <location>
        <begin position="309"/>
        <end position="318"/>
    </location>
</feature>
<feature type="compositionally biased region" description="Polar residues" evidence="2">
    <location>
        <begin position="67"/>
        <end position="87"/>
    </location>
</feature>
<dbReference type="GO" id="GO:0000774">
    <property type="term" value="F:adenyl-nucleotide exchange factor activity"/>
    <property type="evidence" value="ECO:0007669"/>
    <property type="project" value="TreeGrafter"/>
</dbReference>
<dbReference type="GO" id="GO:0016020">
    <property type="term" value="C:membrane"/>
    <property type="evidence" value="ECO:0007669"/>
    <property type="project" value="TreeGrafter"/>
</dbReference>
<keyword evidence="5" id="KW-1185">Reference proteome</keyword>
<protein>
    <submittedName>
        <fullName evidence="4">BCL2 associated athanogene 4</fullName>
    </submittedName>
</protein>
<reference evidence="4" key="2">
    <citation type="submission" date="2025-09" db="UniProtKB">
        <authorList>
            <consortium name="Ensembl"/>
        </authorList>
    </citation>
    <scope>IDENTIFICATION</scope>
</reference>
<dbReference type="GO" id="GO:0050821">
    <property type="term" value="P:protein stabilization"/>
    <property type="evidence" value="ECO:0007669"/>
    <property type="project" value="TreeGrafter"/>
</dbReference>
<dbReference type="Gene3D" id="1.20.58.120">
    <property type="entry name" value="BAG domain"/>
    <property type="match status" value="1"/>
</dbReference>
<feature type="compositionally biased region" description="Pro residues" evidence="2">
    <location>
        <begin position="179"/>
        <end position="191"/>
    </location>
</feature>
<accession>A0A8B9S4J1</accession>
<dbReference type="PANTHER" id="PTHR12329">
    <property type="entry name" value="BCL2-ASSOCIATED ATHANOGENE"/>
    <property type="match status" value="1"/>
</dbReference>
<dbReference type="Proteomes" id="UP000694424">
    <property type="component" value="Unplaced"/>
</dbReference>
<evidence type="ECO:0000259" key="3">
    <source>
        <dbReference type="PROSITE" id="PS51035"/>
    </source>
</evidence>
<dbReference type="GO" id="GO:0005634">
    <property type="term" value="C:nucleus"/>
    <property type="evidence" value="ECO:0007669"/>
    <property type="project" value="TreeGrafter"/>
</dbReference>
<dbReference type="SUPFAM" id="SSF63491">
    <property type="entry name" value="BAG domain"/>
    <property type="match status" value="1"/>
</dbReference>
<dbReference type="PANTHER" id="PTHR12329:SF10">
    <property type="entry name" value="BAG FAMILY MOLECULAR CHAPERONE REGULATOR 4"/>
    <property type="match status" value="1"/>
</dbReference>
<feature type="domain" description="BAG" evidence="3">
    <location>
        <begin position="357"/>
        <end position="434"/>
    </location>
</feature>
<evidence type="ECO:0000256" key="2">
    <source>
        <dbReference type="SAM" id="MobiDB-lite"/>
    </source>
</evidence>
<organism evidence="4 5">
    <name type="scientific">Apteryx owenii</name>
    <name type="common">Little spotted kiwi</name>
    <dbReference type="NCBI Taxonomy" id="8824"/>
    <lineage>
        <taxon>Eukaryota</taxon>
        <taxon>Metazoa</taxon>
        <taxon>Chordata</taxon>
        <taxon>Craniata</taxon>
        <taxon>Vertebrata</taxon>
        <taxon>Euteleostomi</taxon>
        <taxon>Archelosauria</taxon>
        <taxon>Archosauria</taxon>
        <taxon>Dinosauria</taxon>
        <taxon>Saurischia</taxon>
        <taxon>Theropoda</taxon>
        <taxon>Coelurosauria</taxon>
        <taxon>Aves</taxon>
        <taxon>Palaeognathae</taxon>
        <taxon>Apterygiformes</taxon>
        <taxon>Apterygidae</taxon>
        <taxon>Apteryx</taxon>
    </lineage>
</organism>
<proteinExistence type="predicted"/>
<evidence type="ECO:0000256" key="1">
    <source>
        <dbReference type="ARBA" id="ARBA00023186"/>
    </source>
</evidence>
<dbReference type="Ensembl" id="ENSAOWT00000004362.1">
    <property type="protein sequence ID" value="ENSAOWP00000003807.1"/>
    <property type="gene ID" value="ENSAOWG00000002688.1"/>
</dbReference>
<dbReference type="PROSITE" id="PS51035">
    <property type="entry name" value="BAG"/>
    <property type="match status" value="1"/>
</dbReference>